<dbReference type="EMBL" id="QMDX01000003">
    <property type="protein sequence ID" value="TSD14708.1"/>
    <property type="molecule type" value="Genomic_DNA"/>
</dbReference>
<name>A0A554NBE2_9EURY</name>
<evidence type="ECO:0000313" key="2">
    <source>
        <dbReference type="EMBL" id="TSD14708.1"/>
    </source>
</evidence>
<dbReference type="RefSeq" id="WP_144261428.1">
    <property type="nucleotide sequence ID" value="NZ_QMDX01000003.1"/>
</dbReference>
<reference evidence="2 3" key="1">
    <citation type="submission" date="2018-06" db="EMBL/GenBank/DDBJ databases">
        <title>Natronomonas sp. F16-60 a new haloarchaeon isolated from a solar saltern of Isla Cristina, Huelva, Spain.</title>
        <authorList>
            <person name="Duran-Viseras A."/>
            <person name="Sanchez-Porro C."/>
            <person name="Ventosa A."/>
        </authorList>
    </citation>
    <scope>NUCLEOTIDE SEQUENCE [LARGE SCALE GENOMIC DNA]</scope>
    <source>
        <strain evidence="2 3">F16-60</strain>
    </source>
</reference>
<feature type="compositionally biased region" description="Polar residues" evidence="1">
    <location>
        <begin position="211"/>
        <end position="230"/>
    </location>
</feature>
<dbReference type="InParanoid" id="A0A554NBE2"/>
<keyword evidence="3" id="KW-1185">Reference proteome</keyword>
<comment type="caution">
    <text evidence="2">The sequence shown here is derived from an EMBL/GenBank/DDBJ whole genome shotgun (WGS) entry which is preliminary data.</text>
</comment>
<organism evidence="2 3">
    <name type="scientific">Haloglomus irregulare</name>
    <dbReference type="NCBI Taxonomy" id="2234134"/>
    <lineage>
        <taxon>Archaea</taxon>
        <taxon>Methanobacteriati</taxon>
        <taxon>Methanobacteriota</taxon>
        <taxon>Stenosarchaea group</taxon>
        <taxon>Halobacteria</taxon>
        <taxon>Halobacteriales</taxon>
        <taxon>Natronomonadaceae</taxon>
        <taxon>Haloglomus</taxon>
    </lineage>
</organism>
<gene>
    <name evidence="2" type="ORF">DP107_06945</name>
</gene>
<proteinExistence type="predicted"/>
<sequence length="230" mass="24324">MVGRRELLGGLGLLGAGGVGGWAFATDNLPPFISDPISSTTPEGPRSVGETATIGPLEITITDFATTQAATFIAGRTSEQWEAPSGAKLALFRLSITNSDIDEHEGPAFNTQNYGTIKKDPDKIYIAGVNDIRVYGDDEGAVLPDLEFQSAHERVVTYDRTLPLYPTPGAGNGPFVSPDGEVTGWAYGLIESAQTPELRVQTEGGSARWAATTTNPDRTPADKTSSPVEI</sequence>
<dbReference type="Proteomes" id="UP000319894">
    <property type="component" value="Unassembled WGS sequence"/>
</dbReference>
<accession>A0A554NBE2</accession>
<feature type="region of interest" description="Disordered" evidence="1">
    <location>
        <begin position="200"/>
        <end position="230"/>
    </location>
</feature>
<evidence type="ECO:0000313" key="3">
    <source>
        <dbReference type="Proteomes" id="UP000319894"/>
    </source>
</evidence>
<dbReference type="AlphaFoldDB" id="A0A554NBE2"/>
<dbReference type="OrthoDB" id="382796at2157"/>
<protein>
    <submittedName>
        <fullName evidence="2">Uncharacterized protein</fullName>
    </submittedName>
</protein>
<evidence type="ECO:0000256" key="1">
    <source>
        <dbReference type="SAM" id="MobiDB-lite"/>
    </source>
</evidence>